<keyword evidence="4" id="KW-0963">Cytoplasm</keyword>
<comment type="catalytic activity">
    <reaction evidence="11">
        <text>tRNA(Arg) + L-arginine + ATP = L-arginyl-tRNA(Arg) + AMP + diphosphate</text>
        <dbReference type="Rhea" id="RHEA:20301"/>
        <dbReference type="Rhea" id="RHEA-COMP:9658"/>
        <dbReference type="Rhea" id="RHEA-COMP:9673"/>
        <dbReference type="ChEBI" id="CHEBI:30616"/>
        <dbReference type="ChEBI" id="CHEBI:32682"/>
        <dbReference type="ChEBI" id="CHEBI:33019"/>
        <dbReference type="ChEBI" id="CHEBI:78442"/>
        <dbReference type="ChEBI" id="CHEBI:78513"/>
        <dbReference type="ChEBI" id="CHEBI:456215"/>
        <dbReference type="EC" id="6.1.1.19"/>
    </reaction>
</comment>
<evidence type="ECO:0000256" key="12">
    <source>
        <dbReference type="RuleBase" id="RU363038"/>
    </source>
</evidence>
<comment type="subcellular location">
    <subcellularLocation>
        <location evidence="1">Cytoplasm</location>
        <location evidence="1">Cytosol</location>
    </subcellularLocation>
</comment>
<dbReference type="FunFam" id="3.30.1360.70:FF:000002">
    <property type="entry name" value="arginine--tRNA ligase, cytoplasmic"/>
    <property type="match status" value="1"/>
</dbReference>
<dbReference type="SMART" id="SM00836">
    <property type="entry name" value="DALR_1"/>
    <property type="match status" value="1"/>
</dbReference>
<keyword evidence="9 12" id="KW-0030">Aminoacyl-tRNA synthetase</keyword>
<sequence length="666" mass="76506">MNDAGILTPLGHSQHYSLLVSEMTTNSIQRKDVRCLQNEYDKLLESANFSDIKKLLEESEKLRYQANHLEKYLKQLNDHVQYNSISIQAALAALFDYAIKTVFINTKHSVQLNVPTKRSFGDYQCNSALSTRKESNNNQNPFDIAKSIVAALPVNDLIEKVDVVPPGFINIWIKQRFISNEVRKILLHGVTPPFIPHKYSVIVDMSSPNIAKEMHVGHLRSTIIGESISRLLSFLGHKVLKLNHLGDWGTQFGMLIAHLKEIYPDHKTAPPISDLQAFYKTSKTRYDEEKDFNQRAHMAVVKLQQNDPEYVHAWKQICDISRKEFDDVYRRLGIENLIERGESFYQSRMEEFVNDLKSQNVLQEDEGRLILWPPKCEVPLTVVKSDGGFTYDTSDLTALLQRLHEEKADWVLYVVDMGQSVHLNTVFAGAEMLGYYNPNVHKVQHIGFGVVLGEDKKKFKTRSGDTVRLVDLLDEGLERAKNRLLEKERNKELTEAEFERAQKAVAYGCIKYADLSHSRTIDYVFSFDRMLDDKGNTAVYLLYAYTRIRSIIRNAGYSEKTINEISKAVPLIFEHPMELTLAKALCRLPDILLKIQNDFLLHSLCDYLYDLSCDFTNFYDACYCIERNQETGDVQINKERIVLCEATARVMKCGFDILGIETVEKM</sequence>
<dbReference type="EC" id="6.1.1.19" evidence="3"/>
<evidence type="ECO:0000256" key="1">
    <source>
        <dbReference type="ARBA" id="ARBA00004514"/>
    </source>
</evidence>
<dbReference type="Pfam" id="PF03485">
    <property type="entry name" value="Arg_tRNA_synt_N"/>
    <property type="match status" value="1"/>
</dbReference>
<dbReference type="InterPro" id="IPR009080">
    <property type="entry name" value="tRNAsynth_Ia_anticodon-bd"/>
</dbReference>
<dbReference type="PROSITE" id="PS00178">
    <property type="entry name" value="AA_TRNA_LIGASE_I"/>
    <property type="match status" value="1"/>
</dbReference>
<dbReference type="InterPro" id="IPR001412">
    <property type="entry name" value="aa-tRNA-synth_I_CS"/>
</dbReference>
<dbReference type="InterPro" id="IPR036695">
    <property type="entry name" value="Arg-tRNA-synth_N_sf"/>
</dbReference>
<evidence type="ECO:0000256" key="5">
    <source>
        <dbReference type="ARBA" id="ARBA00022598"/>
    </source>
</evidence>
<dbReference type="Gene3D" id="3.30.1360.70">
    <property type="entry name" value="Arginyl tRNA synthetase N-terminal domain"/>
    <property type="match status" value="1"/>
</dbReference>
<evidence type="ECO:0000256" key="8">
    <source>
        <dbReference type="ARBA" id="ARBA00022917"/>
    </source>
</evidence>
<keyword evidence="6 12" id="KW-0547">Nucleotide-binding</keyword>
<dbReference type="GO" id="GO:0005829">
    <property type="term" value="C:cytosol"/>
    <property type="evidence" value="ECO:0007669"/>
    <property type="project" value="UniProtKB-SubCell"/>
</dbReference>
<accession>A0AA85F7E4</accession>
<dbReference type="AlphaFoldDB" id="A0AA85F7E4"/>
<keyword evidence="13" id="KW-0175">Coiled coil</keyword>
<dbReference type="Gene3D" id="3.40.50.620">
    <property type="entry name" value="HUPs"/>
    <property type="match status" value="1"/>
</dbReference>
<evidence type="ECO:0000256" key="10">
    <source>
        <dbReference type="ARBA" id="ARBA00033033"/>
    </source>
</evidence>
<dbReference type="Pfam" id="PF00750">
    <property type="entry name" value="tRNA-synt_1d"/>
    <property type="match status" value="1"/>
</dbReference>
<keyword evidence="16" id="KW-1185">Reference proteome</keyword>
<proteinExistence type="inferred from homology"/>
<dbReference type="FunFam" id="1.10.730.10:FF:000064">
    <property type="entry name" value="Probable arginine--tRNA ligase, cytoplasmic"/>
    <property type="match status" value="1"/>
</dbReference>
<dbReference type="GO" id="GO:0004814">
    <property type="term" value="F:arginine-tRNA ligase activity"/>
    <property type="evidence" value="ECO:0007669"/>
    <property type="project" value="UniProtKB-EC"/>
</dbReference>
<dbReference type="CDD" id="cd00671">
    <property type="entry name" value="ArgRS_core"/>
    <property type="match status" value="1"/>
</dbReference>
<evidence type="ECO:0000256" key="3">
    <source>
        <dbReference type="ARBA" id="ARBA00012837"/>
    </source>
</evidence>
<dbReference type="SUPFAM" id="SSF52374">
    <property type="entry name" value="Nucleotidylyl transferase"/>
    <property type="match status" value="1"/>
</dbReference>
<feature type="domain" description="DALR anticodon binding" evidence="14">
    <location>
        <begin position="541"/>
        <end position="666"/>
    </location>
</feature>
<evidence type="ECO:0000256" key="6">
    <source>
        <dbReference type="ARBA" id="ARBA00022741"/>
    </source>
</evidence>
<dbReference type="SUPFAM" id="SSF55190">
    <property type="entry name" value="Arginyl-tRNA synthetase (ArgRS), N-terminal 'additional' domain"/>
    <property type="match status" value="1"/>
</dbReference>
<dbReference type="InterPro" id="IPR035684">
    <property type="entry name" value="ArgRS_core"/>
</dbReference>
<dbReference type="SUPFAM" id="SSF47323">
    <property type="entry name" value="Anticodon-binding domain of a subclass of class I aminoacyl-tRNA synthetases"/>
    <property type="match status" value="1"/>
</dbReference>
<reference evidence="16" key="1">
    <citation type="submission" date="2022-06" db="EMBL/GenBank/DDBJ databases">
        <authorList>
            <person name="Berger JAMES D."/>
            <person name="Berger JAMES D."/>
        </authorList>
    </citation>
    <scope>NUCLEOTIDE SEQUENCE [LARGE SCALE GENOMIC DNA]</scope>
</reference>
<dbReference type="WBParaSite" id="SRDH1_39160.1">
    <property type="protein sequence ID" value="SRDH1_39160.1"/>
    <property type="gene ID" value="SRDH1_39160"/>
</dbReference>
<evidence type="ECO:0000256" key="4">
    <source>
        <dbReference type="ARBA" id="ARBA00022490"/>
    </source>
</evidence>
<keyword evidence="8 12" id="KW-0648">Protein biosynthesis</keyword>
<feature type="coiled-coil region" evidence="13">
    <location>
        <begin position="470"/>
        <end position="504"/>
    </location>
</feature>
<dbReference type="InterPro" id="IPR014729">
    <property type="entry name" value="Rossmann-like_a/b/a_fold"/>
</dbReference>
<evidence type="ECO:0000259" key="15">
    <source>
        <dbReference type="SMART" id="SM01016"/>
    </source>
</evidence>
<reference evidence="17" key="2">
    <citation type="submission" date="2023-11" db="UniProtKB">
        <authorList>
            <consortium name="WormBaseParasite"/>
        </authorList>
    </citation>
    <scope>IDENTIFICATION</scope>
</reference>
<evidence type="ECO:0000313" key="16">
    <source>
        <dbReference type="Proteomes" id="UP000050792"/>
    </source>
</evidence>
<dbReference type="FunFam" id="3.40.50.620:FF:000084">
    <property type="entry name" value="arginine--tRNA ligase, cytoplasmic"/>
    <property type="match status" value="1"/>
</dbReference>
<feature type="domain" description="Arginyl tRNA synthetase N-terminal" evidence="15">
    <location>
        <begin position="89"/>
        <end position="173"/>
    </location>
</feature>
<dbReference type="GO" id="GO:0005524">
    <property type="term" value="F:ATP binding"/>
    <property type="evidence" value="ECO:0007669"/>
    <property type="project" value="UniProtKB-KW"/>
</dbReference>
<dbReference type="InterPro" id="IPR005148">
    <property type="entry name" value="Arg-tRNA-synth_N"/>
</dbReference>
<dbReference type="Gene3D" id="1.10.730.10">
    <property type="entry name" value="Isoleucyl-tRNA Synthetase, Domain 1"/>
    <property type="match status" value="1"/>
</dbReference>
<evidence type="ECO:0000256" key="13">
    <source>
        <dbReference type="SAM" id="Coils"/>
    </source>
</evidence>
<evidence type="ECO:0000313" key="17">
    <source>
        <dbReference type="WBParaSite" id="SRDH1_39160.1"/>
    </source>
</evidence>
<dbReference type="PANTHER" id="PTHR11956">
    <property type="entry name" value="ARGINYL-TRNA SYNTHETASE"/>
    <property type="match status" value="1"/>
</dbReference>
<dbReference type="GO" id="GO:0006420">
    <property type="term" value="P:arginyl-tRNA aminoacylation"/>
    <property type="evidence" value="ECO:0007669"/>
    <property type="project" value="InterPro"/>
</dbReference>
<name>A0AA85F7E4_9TREM</name>
<evidence type="ECO:0000256" key="2">
    <source>
        <dbReference type="ARBA" id="ARBA00005594"/>
    </source>
</evidence>
<dbReference type="InterPro" id="IPR008909">
    <property type="entry name" value="DALR_anticod-bd"/>
</dbReference>
<dbReference type="PRINTS" id="PR01038">
    <property type="entry name" value="TRNASYNTHARG"/>
</dbReference>
<dbReference type="NCBIfam" id="TIGR00456">
    <property type="entry name" value="argS"/>
    <property type="match status" value="1"/>
</dbReference>
<dbReference type="InterPro" id="IPR001278">
    <property type="entry name" value="Arg-tRNA-ligase"/>
</dbReference>
<evidence type="ECO:0000259" key="14">
    <source>
        <dbReference type="SMART" id="SM00836"/>
    </source>
</evidence>
<evidence type="ECO:0000256" key="9">
    <source>
        <dbReference type="ARBA" id="ARBA00023146"/>
    </source>
</evidence>
<evidence type="ECO:0000256" key="7">
    <source>
        <dbReference type="ARBA" id="ARBA00022840"/>
    </source>
</evidence>
<evidence type="ECO:0000256" key="11">
    <source>
        <dbReference type="ARBA" id="ARBA00049339"/>
    </source>
</evidence>
<dbReference type="GO" id="GO:0017101">
    <property type="term" value="C:aminoacyl-tRNA synthetase multienzyme complex"/>
    <property type="evidence" value="ECO:0007669"/>
    <property type="project" value="UniProtKB-ARBA"/>
</dbReference>
<dbReference type="HAMAP" id="MF_00123">
    <property type="entry name" value="Arg_tRNA_synth"/>
    <property type="match status" value="1"/>
</dbReference>
<keyword evidence="7 12" id="KW-0067">ATP-binding</keyword>
<organism evidence="16 17">
    <name type="scientific">Schistosoma rodhaini</name>
    <dbReference type="NCBI Taxonomy" id="6188"/>
    <lineage>
        <taxon>Eukaryota</taxon>
        <taxon>Metazoa</taxon>
        <taxon>Spiralia</taxon>
        <taxon>Lophotrochozoa</taxon>
        <taxon>Platyhelminthes</taxon>
        <taxon>Trematoda</taxon>
        <taxon>Digenea</taxon>
        <taxon>Strigeidida</taxon>
        <taxon>Schistosomatoidea</taxon>
        <taxon>Schistosomatidae</taxon>
        <taxon>Schistosoma</taxon>
    </lineage>
</organism>
<keyword evidence="5 12" id="KW-0436">Ligase</keyword>
<dbReference type="SMART" id="SM01016">
    <property type="entry name" value="Arg_tRNA_synt_N"/>
    <property type="match status" value="1"/>
</dbReference>
<dbReference type="Proteomes" id="UP000050792">
    <property type="component" value="Unassembled WGS sequence"/>
</dbReference>
<comment type="similarity">
    <text evidence="2 12">Belongs to the class-I aminoacyl-tRNA synthetase family.</text>
</comment>
<dbReference type="Pfam" id="PF05746">
    <property type="entry name" value="DALR_1"/>
    <property type="match status" value="1"/>
</dbReference>
<dbReference type="PANTHER" id="PTHR11956:SF5">
    <property type="entry name" value="ARGININE--TRNA LIGASE, CYTOPLASMIC"/>
    <property type="match status" value="1"/>
</dbReference>
<protein>
    <recommendedName>
        <fullName evidence="3">arginine--tRNA ligase</fullName>
        <ecNumber evidence="3">6.1.1.19</ecNumber>
    </recommendedName>
    <alternativeName>
        <fullName evidence="10">Arginyl-tRNA synthetase</fullName>
    </alternativeName>
</protein>